<evidence type="ECO:0000256" key="1">
    <source>
        <dbReference type="SAM" id="MobiDB-lite"/>
    </source>
</evidence>
<dbReference type="PANTHER" id="PTHR34309">
    <property type="entry name" value="SLR1406 PROTEIN"/>
    <property type="match status" value="1"/>
</dbReference>
<evidence type="ECO:0000313" key="3">
    <source>
        <dbReference type="Proteomes" id="UP000249166"/>
    </source>
</evidence>
<proteinExistence type="predicted"/>
<gene>
    <name evidence="2" type="ORF">DBZ45_13590</name>
</gene>
<reference evidence="2 3" key="1">
    <citation type="submission" date="2018-04" db="EMBL/GenBank/DDBJ databases">
        <title>Bacteria isolated from cave deposits of Manipur.</title>
        <authorList>
            <person name="Sahoo D."/>
            <person name="Sarangthem I."/>
            <person name="Nandeibam J."/>
        </authorList>
    </citation>
    <scope>NUCLEOTIDE SEQUENCE [LARGE SCALE GENOMIC DNA]</scope>
    <source>
        <strain evidence="3">mrc11</strain>
    </source>
</reference>
<dbReference type="InterPro" id="IPR052517">
    <property type="entry name" value="GlcG_carb_metab_protein"/>
</dbReference>
<dbReference type="Gene3D" id="3.30.450.150">
    <property type="entry name" value="Haem-degrading domain"/>
    <property type="match status" value="1"/>
</dbReference>
<evidence type="ECO:0000313" key="2">
    <source>
        <dbReference type="EMBL" id="RAM36777.1"/>
    </source>
</evidence>
<dbReference type="Pfam" id="PF03928">
    <property type="entry name" value="HbpS-like"/>
    <property type="match status" value="1"/>
</dbReference>
<name>A0A328HDY0_ARTGO</name>
<comment type="caution">
    <text evidence="2">The sequence shown here is derived from an EMBL/GenBank/DDBJ whole genome shotgun (WGS) entry which is preliminary data.</text>
</comment>
<dbReference type="EMBL" id="QLNP01000086">
    <property type="protein sequence ID" value="RAM36777.1"/>
    <property type="molecule type" value="Genomic_DNA"/>
</dbReference>
<dbReference type="InterPro" id="IPR038084">
    <property type="entry name" value="PduO/GlcC-like_sf"/>
</dbReference>
<feature type="region of interest" description="Disordered" evidence="1">
    <location>
        <begin position="1"/>
        <end position="26"/>
    </location>
</feature>
<organism evidence="2 3">
    <name type="scientific">Arthrobacter globiformis</name>
    <dbReference type="NCBI Taxonomy" id="1665"/>
    <lineage>
        <taxon>Bacteria</taxon>
        <taxon>Bacillati</taxon>
        <taxon>Actinomycetota</taxon>
        <taxon>Actinomycetes</taxon>
        <taxon>Micrococcales</taxon>
        <taxon>Micrococcaceae</taxon>
        <taxon>Arthrobacter</taxon>
    </lineage>
</organism>
<evidence type="ECO:0008006" key="4">
    <source>
        <dbReference type="Google" id="ProtNLM"/>
    </source>
</evidence>
<feature type="compositionally biased region" description="Low complexity" evidence="1">
    <location>
        <begin position="7"/>
        <end position="17"/>
    </location>
</feature>
<accession>A0A328HDY0</accession>
<dbReference type="OrthoDB" id="9778896at2"/>
<dbReference type="AlphaFoldDB" id="A0A328HDY0"/>
<dbReference type="SUPFAM" id="SSF143744">
    <property type="entry name" value="GlcG-like"/>
    <property type="match status" value="1"/>
</dbReference>
<dbReference type="InterPro" id="IPR005624">
    <property type="entry name" value="PduO/GlcC-like"/>
</dbReference>
<sequence length="187" mass="20171">MRRNRTSRTASLTSSSTVAPSTGQPHRVLARQTGYRKAYYVDSYPALKRLCELLESVANVHGIPICITIVDAHGHVVLLHRMPGSPVLALEMAERKAYTSVVMRCETAALAAQILPGEPLYSLTSSSNRLIAFGGGTFVDFGTETFGVGISGGTTAQDMEMLADARIAFGEGKWADPVNSTRSEPRR</sequence>
<protein>
    <recommendedName>
        <fullName evidence="4">Heme-binding protein</fullName>
    </recommendedName>
</protein>
<dbReference type="Proteomes" id="UP000249166">
    <property type="component" value="Unassembled WGS sequence"/>
</dbReference>
<dbReference type="PANTHER" id="PTHR34309:SF1">
    <property type="entry name" value="PROTEIN GLCG"/>
    <property type="match status" value="1"/>
</dbReference>